<dbReference type="Proteomes" id="UP000320762">
    <property type="component" value="Unassembled WGS sequence"/>
</dbReference>
<dbReference type="SUPFAM" id="SSF56176">
    <property type="entry name" value="FAD-binding/transporter-associated domain-like"/>
    <property type="match status" value="1"/>
</dbReference>
<dbReference type="InterPro" id="IPR016167">
    <property type="entry name" value="FAD-bd_PCMH_sub1"/>
</dbReference>
<comment type="cofactor">
    <cofactor evidence="1">
        <name>FAD</name>
        <dbReference type="ChEBI" id="CHEBI:57692"/>
    </cofactor>
</comment>
<keyword evidence="3" id="KW-0285">Flavoprotein</keyword>
<keyword evidence="8" id="KW-1185">Reference proteome</keyword>
<evidence type="ECO:0000313" key="8">
    <source>
        <dbReference type="Proteomes" id="UP000320762"/>
    </source>
</evidence>
<sequence>MSPVPDFPPEFKGDLVTPESADYEESIKRWAVNAKRPAKIVAFVKDAADIALAIKYARTHNLEIAIKCGGHHPAGASSTDGGLVIDLHRYMDYARIDPEKKLGYVGGGAVWETVDKAAIAHGLATVGGTVNHTGVSGLTLGGGYGFLSSSYGLALDNVLGATVITADGSILTANEKENPDLFWGIRGGGSNFGVISEFVFQLYDQRKTVFAGLVIFPPTVLKGLVAVTEEWWKTAGDKEAMIQIAAVGPDHKPGIIIVIFYNGSEEEGRAVYKKFFDLGPVADMAKEIPYEVLNSLQNPVAYHGQGVYQKGVAHKKPDYETIQAAFDRVVELCEKPGPNPNIMFEYFPLHKVVAKSGDTSAFRRDPYPSVLVNAFWVEDTEENLKLGKEIVYEMCAMIKKSSPELSAEQQQGYGNYDDEAVSKVSANKAALVFGKYYPRLQELKKKYDPDMVFHKWFPITPAP</sequence>
<gene>
    <name evidence="7" type="ORF">BD626DRAFT_116866</name>
</gene>
<dbReference type="GO" id="GO:0016491">
    <property type="term" value="F:oxidoreductase activity"/>
    <property type="evidence" value="ECO:0007669"/>
    <property type="project" value="UniProtKB-KW"/>
</dbReference>
<dbReference type="Pfam" id="PF08031">
    <property type="entry name" value="BBE"/>
    <property type="match status" value="1"/>
</dbReference>
<comment type="caution">
    <text evidence="7">The sequence shown here is derived from an EMBL/GenBank/DDBJ whole genome shotgun (WGS) entry which is preliminary data.</text>
</comment>
<proteinExistence type="inferred from homology"/>
<dbReference type="InterPro" id="IPR016166">
    <property type="entry name" value="FAD-bd_PCMH"/>
</dbReference>
<dbReference type="Gene3D" id="3.30.43.10">
    <property type="entry name" value="Uridine Diphospho-n-acetylenolpyruvylglucosamine Reductase, domain 2"/>
    <property type="match status" value="1"/>
</dbReference>
<dbReference type="InterPro" id="IPR036318">
    <property type="entry name" value="FAD-bd_PCMH-like_sf"/>
</dbReference>
<dbReference type="Pfam" id="PF01565">
    <property type="entry name" value="FAD_binding_4"/>
    <property type="match status" value="1"/>
</dbReference>
<dbReference type="STRING" id="97359.A0A550CUL6"/>
<evidence type="ECO:0000256" key="4">
    <source>
        <dbReference type="ARBA" id="ARBA00022827"/>
    </source>
</evidence>
<reference evidence="7 8" key="1">
    <citation type="journal article" date="2019" name="New Phytol.">
        <title>Comparative genomics reveals unique wood-decay strategies and fruiting body development in the Schizophyllaceae.</title>
        <authorList>
            <person name="Almasi E."/>
            <person name="Sahu N."/>
            <person name="Krizsan K."/>
            <person name="Balint B."/>
            <person name="Kovacs G.M."/>
            <person name="Kiss B."/>
            <person name="Cseklye J."/>
            <person name="Drula E."/>
            <person name="Henrissat B."/>
            <person name="Nagy I."/>
            <person name="Chovatia M."/>
            <person name="Adam C."/>
            <person name="LaButti K."/>
            <person name="Lipzen A."/>
            <person name="Riley R."/>
            <person name="Grigoriev I.V."/>
            <person name="Nagy L.G."/>
        </authorList>
    </citation>
    <scope>NUCLEOTIDE SEQUENCE [LARGE SCALE GENOMIC DNA]</scope>
    <source>
        <strain evidence="7 8">NL-1724</strain>
    </source>
</reference>
<dbReference type="PROSITE" id="PS51387">
    <property type="entry name" value="FAD_PCMH"/>
    <property type="match status" value="1"/>
</dbReference>
<comment type="similarity">
    <text evidence="2">Belongs to the oxygen-dependent FAD-linked oxidoreductase family.</text>
</comment>
<dbReference type="OrthoDB" id="415825at2759"/>
<keyword evidence="4" id="KW-0274">FAD</keyword>
<keyword evidence="5" id="KW-0560">Oxidoreductase</keyword>
<evidence type="ECO:0000256" key="1">
    <source>
        <dbReference type="ARBA" id="ARBA00001974"/>
    </source>
</evidence>
<evidence type="ECO:0000313" key="7">
    <source>
        <dbReference type="EMBL" id="TRM68487.1"/>
    </source>
</evidence>
<dbReference type="InterPro" id="IPR006094">
    <property type="entry name" value="Oxid_FAD_bind_N"/>
</dbReference>
<dbReference type="GO" id="GO:0071949">
    <property type="term" value="F:FAD binding"/>
    <property type="evidence" value="ECO:0007669"/>
    <property type="project" value="InterPro"/>
</dbReference>
<dbReference type="Gene3D" id="3.30.465.10">
    <property type="match status" value="1"/>
</dbReference>
<dbReference type="PANTHER" id="PTHR42973">
    <property type="entry name" value="BINDING OXIDOREDUCTASE, PUTATIVE (AFU_ORTHOLOGUE AFUA_1G17690)-RELATED"/>
    <property type="match status" value="1"/>
</dbReference>
<name>A0A550CUL6_9AGAR</name>
<evidence type="ECO:0000256" key="5">
    <source>
        <dbReference type="ARBA" id="ARBA00023002"/>
    </source>
</evidence>
<dbReference type="InterPro" id="IPR016169">
    <property type="entry name" value="FAD-bd_PCMH_sub2"/>
</dbReference>
<evidence type="ECO:0000256" key="2">
    <source>
        <dbReference type="ARBA" id="ARBA00005466"/>
    </source>
</evidence>
<dbReference type="InterPro" id="IPR012951">
    <property type="entry name" value="BBE"/>
</dbReference>
<evidence type="ECO:0000256" key="3">
    <source>
        <dbReference type="ARBA" id="ARBA00022630"/>
    </source>
</evidence>
<dbReference type="EMBL" id="VDMD01000002">
    <property type="protein sequence ID" value="TRM68487.1"/>
    <property type="molecule type" value="Genomic_DNA"/>
</dbReference>
<dbReference type="AlphaFoldDB" id="A0A550CUL6"/>
<evidence type="ECO:0000259" key="6">
    <source>
        <dbReference type="PROSITE" id="PS51387"/>
    </source>
</evidence>
<dbReference type="Gene3D" id="3.40.462.20">
    <property type="match status" value="1"/>
</dbReference>
<protein>
    <recommendedName>
        <fullName evidence="6">FAD-binding PCMH-type domain-containing protein</fullName>
    </recommendedName>
</protein>
<accession>A0A550CUL6</accession>
<dbReference type="PANTHER" id="PTHR42973:SF39">
    <property type="entry name" value="FAD-BINDING PCMH-TYPE DOMAIN-CONTAINING PROTEIN"/>
    <property type="match status" value="1"/>
</dbReference>
<feature type="domain" description="FAD-binding PCMH-type" evidence="6">
    <location>
        <begin position="33"/>
        <end position="205"/>
    </location>
</feature>
<dbReference type="InterPro" id="IPR050416">
    <property type="entry name" value="FAD-linked_Oxidoreductase"/>
</dbReference>
<organism evidence="7 8">
    <name type="scientific">Schizophyllum amplum</name>
    <dbReference type="NCBI Taxonomy" id="97359"/>
    <lineage>
        <taxon>Eukaryota</taxon>
        <taxon>Fungi</taxon>
        <taxon>Dikarya</taxon>
        <taxon>Basidiomycota</taxon>
        <taxon>Agaricomycotina</taxon>
        <taxon>Agaricomycetes</taxon>
        <taxon>Agaricomycetidae</taxon>
        <taxon>Agaricales</taxon>
        <taxon>Schizophyllaceae</taxon>
        <taxon>Schizophyllum</taxon>
    </lineage>
</organism>